<keyword evidence="2 5" id="KW-0812">Transmembrane</keyword>
<dbReference type="Pfam" id="PF00083">
    <property type="entry name" value="Sugar_tr"/>
    <property type="match status" value="1"/>
</dbReference>
<accession>A0A9X0CF86</accession>
<feature type="transmembrane region" description="Helical" evidence="5">
    <location>
        <begin position="12"/>
        <end position="35"/>
    </location>
</feature>
<evidence type="ECO:0008006" key="8">
    <source>
        <dbReference type="Google" id="ProtNLM"/>
    </source>
</evidence>
<keyword evidence="4 5" id="KW-0472">Membrane</keyword>
<gene>
    <name evidence="6" type="ORF">OS493_015961</name>
</gene>
<feature type="transmembrane region" description="Helical" evidence="5">
    <location>
        <begin position="292"/>
        <end position="316"/>
    </location>
</feature>
<evidence type="ECO:0000256" key="3">
    <source>
        <dbReference type="ARBA" id="ARBA00022989"/>
    </source>
</evidence>
<dbReference type="InterPro" id="IPR005828">
    <property type="entry name" value="MFS_sugar_transport-like"/>
</dbReference>
<feature type="transmembrane region" description="Helical" evidence="5">
    <location>
        <begin position="239"/>
        <end position="260"/>
    </location>
</feature>
<reference evidence="6" key="1">
    <citation type="submission" date="2023-01" db="EMBL/GenBank/DDBJ databases">
        <title>Genome assembly of the deep-sea coral Lophelia pertusa.</title>
        <authorList>
            <person name="Herrera S."/>
            <person name="Cordes E."/>
        </authorList>
    </citation>
    <scope>NUCLEOTIDE SEQUENCE</scope>
    <source>
        <strain evidence="6">USNM1676648</strain>
        <tissue evidence="6">Polyp</tissue>
    </source>
</reference>
<sequence>MTGGFGRYQTALYIFIGLVAIPTGAQLQIPVFYAISPPFTCVSVSGNTSCPVGKCCSSCVEYEFKGAFTSAVSEWDLICDRRHLRAMTRAVFMVGLLIGAAVFSAISDHFGRKLSFFMSIGFLAASGVVSAVADCLSLFSLFRFFAGAATIGCILVRFVYIAEMVVTAHRSWVGIIIMTFLAIGGCILTLLAYLISNWRHLMLAVSLPGFLPLLAWWNVNAIIYYGINYNVHNLAGNVYLNYFLLMMVNFPSTVICCYTLKRFGRRLTYCVFMLIGGVTCLLAVAVPTNQQAAVVTLVIFARFCVVATFTSIYLYTAELYPTVIRNNGVGACSTVARIGGIITPYIVLLSDLPNLWKTFPLLILGVLGVAAGIMAFWLPETVTSQMPQTVEQAEAWDEDYKIYCCRKPQIQAPHAQGLEMEAEEKQELEEVTV</sequence>
<evidence type="ECO:0000256" key="5">
    <source>
        <dbReference type="SAM" id="Phobius"/>
    </source>
</evidence>
<dbReference type="PANTHER" id="PTHR24064">
    <property type="entry name" value="SOLUTE CARRIER FAMILY 22 MEMBER"/>
    <property type="match status" value="1"/>
</dbReference>
<keyword evidence="7" id="KW-1185">Reference proteome</keyword>
<dbReference type="GO" id="GO:0022857">
    <property type="term" value="F:transmembrane transporter activity"/>
    <property type="evidence" value="ECO:0007669"/>
    <property type="project" value="InterPro"/>
</dbReference>
<dbReference type="AlphaFoldDB" id="A0A9X0CF86"/>
<evidence type="ECO:0000256" key="1">
    <source>
        <dbReference type="ARBA" id="ARBA00004141"/>
    </source>
</evidence>
<comment type="caution">
    <text evidence="6">The sequence shown here is derived from an EMBL/GenBank/DDBJ whole genome shotgun (WGS) entry which is preliminary data.</text>
</comment>
<feature type="transmembrane region" description="Helical" evidence="5">
    <location>
        <begin position="359"/>
        <end position="378"/>
    </location>
</feature>
<name>A0A9X0CF86_9CNID</name>
<dbReference type="GO" id="GO:0016020">
    <property type="term" value="C:membrane"/>
    <property type="evidence" value="ECO:0007669"/>
    <property type="project" value="UniProtKB-SubCell"/>
</dbReference>
<dbReference type="CDD" id="cd17317">
    <property type="entry name" value="MFS_SLC22"/>
    <property type="match status" value="1"/>
</dbReference>
<dbReference type="InterPro" id="IPR011701">
    <property type="entry name" value="MFS"/>
</dbReference>
<dbReference type="OrthoDB" id="3936150at2759"/>
<evidence type="ECO:0000313" key="7">
    <source>
        <dbReference type="Proteomes" id="UP001163046"/>
    </source>
</evidence>
<evidence type="ECO:0000256" key="2">
    <source>
        <dbReference type="ARBA" id="ARBA00022692"/>
    </source>
</evidence>
<feature type="transmembrane region" description="Helical" evidence="5">
    <location>
        <begin position="90"/>
        <end position="110"/>
    </location>
</feature>
<evidence type="ECO:0000313" key="6">
    <source>
        <dbReference type="EMBL" id="KAJ7333868.1"/>
    </source>
</evidence>
<keyword evidence="3 5" id="KW-1133">Transmembrane helix</keyword>
<feature type="transmembrane region" description="Helical" evidence="5">
    <location>
        <begin position="116"/>
        <end position="133"/>
    </location>
</feature>
<feature type="transmembrane region" description="Helical" evidence="5">
    <location>
        <begin position="328"/>
        <end position="347"/>
    </location>
</feature>
<feature type="transmembrane region" description="Helical" evidence="5">
    <location>
        <begin position="140"/>
        <end position="160"/>
    </location>
</feature>
<dbReference type="SUPFAM" id="SSF103473">
    <property type="entry name" value="MFS general substrate transporter"/>
    <property type="match status" value="1"/>
</dbReference>
<dbReference type="Proteomes" id="UP001163046">
    <property type="component" value="Unassembled WGS sequence"/>
</dbReference>
<evidence type="ECO:0000256" key="4">
    <source>
        <dbReference type="ARBA" id="ARBA00023136"/>
    </source>
</evidence>
<dbReference type="InterPro" id="IPR036259">
    <property type="entry name" value="MFS_trans_sf"/>
</dbReference>
<feature type="transmembrane region" description="Helical" evidence="5">
    <location>
        <begin position="201"/>
        <end position="227"/>
    </location>
</feature>
<feature type="transmembrane region" description="Helical" evidence="5">
    <location>
        <begin position="267"/>
        <end position="286"/>
    </location>
</feature>
<organism evidence="6 7">
    <name type="scientific">Desmophyllum pertusum</name>
    <dbReference type="NCBI Taxonomy" id="174260"/>
    <lineage>
        <taxon>Eukaryota</taxon>
        <taxon>Metazoa</taxon>
        <taxon>Cnidaria</taxon>
        <taxon>Anthozoa</taxon>
        <taxon>Hexacorallia</taxon>
        <taxon>Scleractinia</taxon>
        <taxon>Caryophylliina</taxon>
        <taxon>Caryophylliidae</taxon>
        <taxon>Desmophyllum</taxon>
    </lineage>
</organism>
<dbReference type="Pfam" id="PF07690">
    <property type="entry name" value="MFS_1"/>
    <property type="match status" value="1"/>
</dbReference>
<protein>
    <recommendedName>
        <fullName evidence="8">Major facilitator superfamily (MFS) profile domain-containing protein</fullName>
    </recommendedName>
</protein>
<proteinExistence type="predicted"/>
<comment type="subcellular location">
    <subcellularLocation>
        <location evidence="1">Membrane</location>
        <topology evidence="1">Multi-pass membrane protein</topology>
    </subcellularLocation>
</comment>
<dbReference type="EMBL" id="MU827785">
    <property type="protein sequence ID" value="KAJ7333868.1"/>
    <property type="molecule type" value="Genomic_DNA"/>
</dbReference>
<feature type="transmembrane region" description="Helical" evidence="5">
    <location>
        <begin position="172"/>
        <end position="194"/>
    </location>
</feature>
<dbReference type="Gene3D" id="1.20.1250.20">
    <property type="entry name" value="MFS general substrate transporter like domains"/>
    <property type="match status" value="2"/>
</dbReference>